<dbReference type="SUPFAM" id="SSF56112">
    <property type="entry name" value="Protein kinase-like (PK-like)"/>
    <property type="match status" value="1"/>
</dbReference>
<dbReference type="Proteomes" id="UP001610446">
    <property type="component" value="Unassembled WGS sequence"/>
</dbReference>
<dbReference type="EMBL" id="JBFXLU010000047">
    <property type="protein sequence ID" value="KAL2848820.1"/>
    <property type="molecule type" value="Genomic_DNA"/>
</dbReference>
<dbReference type="PROSITE" id="PS50011">
    <property type="entry name" value="PROTEIN_KINASE_DOM"/>
    <property type="match status" value="1"/>
</dbReference>
<accession>A0ABR4K947</accession>
<dbReference type="InterPro" id="IPR051175">
    <property type="entry name" value="CLK_kinases"/>
</dbReference>
<evidence type="ECO:0000256" key="1">
    <source>
        <dbReference type="ARBA" id="ARBA00022527"/>
    </source>
</evidence>
<organism evidence="7 8">
    <name type="scientific">Aspergillus pseudoustus</name>
    <dbReference type="NCBI Taxonomy" id="1810923"/>
    <lineage>
        <taxon>Eukaryota</taxon>
        <taxon>Fungi</taxon>
        <taxon>Dikarya</taxon>
        <taxon>Ascomycota</taxon>
        <taxon>Pezizomycotina</taxon>
        <taxon>Eurotiomycetes</taxon>
        <taxon>Eurotiomycetidae</taxon>
        <taxon>Eurotiales</taxon>
        <taxon>Aspergillaceae</taxon>
        <taxon>Aspergillus</taxon>
        <taxon>Aspergillus subgen. Nidulantes</taxon>
    </lineage>
</organism>
<evidence type="ECO:0000256" key="4">
    <source>
        <dbReference type="ARBA" id="ARBA00022777"/>
    </source>
</evidence>
<keyword evidence="8" id="KW-1185">Reference proteome</keyword>
<evidence type="ECO:0000313" key="8">
    <source>
        <dbReference type="Proteomes" id="UP001610446"/>
    </source>
</evidence>
<keyword evidence="2" id="KW-0808">Transferase</keyword>
<feature type="domain" description="Protein kinase" evidence="6">
    <location>
        <begin position="33"/>
        <end position="366"/>
    </location>
</feature>
<dbReference type="Pfam" id="PF00069">
    <property type="entry name" value="Pkinase"/>
    <property type="match status" value="1"/>
</dbReference>
<evidence type="ECO:0000256" key="5">
    <source>
        <dbReference type="ARBA" id="ARBA00022840"/>
    </source>
</evidence>
<dbReference type="InterPro" id="IPR011009">
    <property type="entry name" value="Kinase-like_dom_sf"/>
</dbReference>
<keyword evidence="4" id="KW-0418">Kinase</keyword>
<proteinExistence type="predicted"/>
<reference evidence="7 8" key="1">
    <citation type="submission" date="2024-07" db="EMBL/GenBank/DDBJ databases">
        <title>Section-level genome sequencing and comparative genomics of Aspergillus sections Usti and Cavernicolus.</title>
        <authorList>
            <consortium name="Lawrence Berkeley National Laboratory"/>
            <person name="Nybo J.L."/>
            <person name="Vesth T.C."/>
            <person name="Theobald S."/>
            <person name="Frisvad J.C."/>
            <person name="Larsen T.O."/>
            <person name="Kjaerboelling I."/>
            <person name="Rothschild-Mancinelli K."/>
            <person name="Lyhne E.K."/>
            <person name="Kogle M.E."/>
            <person name="Barry K."/>
            <person name="Clum A."/>
            <person name="Na H."/>
            <person name="Ledsgaard L."/>
            <person name="Lin J."/>
            <person name="Lipzen A."/>
            <person name="Kuo A."/>
            <person name="Riley R."/>
            <person name="Mondo S."/>
            <person name="Labutti K."/>
            <person name="Haridas S."/>
            <person name="Pangalinan J."/>
            <person name="Salamov A.A."/>
            <person name="Simmons B.A."/>
            <person name="Magnuson J.K."/>
            <person name="Chen J."/>
            <person name="Drula E."/>
            <person name="Henrissat B."/>
            <person name="Wiebenga A."/>
            <person name="Lubbers R.J."/>
            <person name="Gomes A.C."/>
            <person name="Makela M.R."/>
            <person name="Stajich J."/>
            <person name="Grigoriev I.V."/>
            <person name="Mortensen U.H."/>
            <person name="De Vries R.P."/>
            <person name="Baker S.E."/>
            <person name="Andersen M.R."/>
        </authorList>
    </citation>
    <scope>NUCLEOTIDE SEQUENCE [LARGE SCALE GENOMIC DNA]</scope>
    <source>
        <strain evidence="7 8">CBS 123904</strain>
    </source>
</reference>
<evidence type="ECO:0000313" key="7">
    <source>
        <dbReference type="EMBL" id="KAL2848820.1"/>
    </source>
</evidence>
<dbReference type="Gene3D" id="3.30.200.20">
    <property type="entry name" value="Phosphorylase Kinase, domain 1"/>
    <property type="match status" value="1"/>
</dbReference>
<comment type="caution">
    <text evidence="7">The sequence shown here is derived from an EMBL/GenBank/DDBJ whole genome shotgun (WGS) entry which is preliminary data.</text>
</comment>
<evidence type="ECO:0000256" key="2">
    <source>
        <dbReference type="ARBA" id="ARBA00022679"/>
    </source>
</evidence>
<gene>
    <name evidence="7" type="ORF">BJY01DRAFT_246196</name>
</gene>
<name>A0ABR4K947_9EURO</name>
<dbReference type="Gene3D" id="1.10.510.10">
    <property type="entry name" value="Transferase(Phosphotransferase) domain 1"/>
    <property type="match status" value="1"/>
</dbReference>
<dbReference type="PANTHER" id="PTHR45646:SF11">
    <property type="entry name" value="SERINE_THREONINE-PROTEIN KINASE DOA"/>
    <property type="match status" value="1"/>
</dbReference>
<dbReference type="PANTHER" id="PTHR45646">
    <property type="entry name" value="SERINE/THREONINE-PROTEIN KINASE DOA-RELATED"/>
    <property type="match status" value="1"/>
</dbReference>
<protein>
    <submittedName>
        <fullName evidence="7">Kinase-like protein</fullName>
    </submittedName>
</protein>
<evidence type="ECO:0000259" key="6">
    <source>
        <dbReference type="PROSITE" id="PS50011"/>
    </source>
</evidence>
<keyword evidence="5" id="KW-0067">ATP-binding</keyword>
<evidence type="ECO:0000256" key="3">
    <source>
        <dbReference type="ARBA" id="ARBA00022741"/>
    </source>
</evidence>
<dbReference type="InterPro" id="IPR000719">
    <property type="entry name" value="Prot_kinase_dom"/>
</dbReference>
<keyword evidence="1" id="KW-0723">Serine/threonine-protein kinase</keyword>
<sequence>MAQPQPIEEQTLLGYKHKRYYPVMIRETLKGRYRIFAKLGYGAYSTVWLAYDESTKQYTTVKVCIEQEGASSSPVHNEVHMLRRMEKFAEVDHAGLDFTRLASDIFKVTSSRRQHYCIALKPQGHSLCALQVAFLDAKLLKLLVRSLMHRLFFSVNWLHATCGFIYTGIYIPQNVLVEIEDDASLKDIKDAPIYQSRTPMLEFSGIPILTDFGQVRDATGTNQKWCMSDLYRAPEILLQLPWSFPVNVWSAGVMTQELLERQNLFDPIDHTLEQYVLLLALAQYIAYLGPPPLHMIQKSPLFSTYFDPQGNWIAEPPIPKTSLEDFVTTIPPGGEKDLFFKFIRKILTWDPAIRASANEIISDEWLMKPCEEMI</sequence>
<dbReference type="SMART" id="SM00220">
    <property type="entry name" value="S_TKc"/>
    <property type="match status" value="1"/>
</dbReference>
<keyword evidence="3" id="KW-0547">Nucleotide-binding</keyword>